<dbReference type="PANTHER" id="PTHR12390">
    <property type="entry name" value="UROPORPHYRINOGEN III SYNTHASE"/>
    <property type="match status" value="1"/>
</dbReference>
<dbReference type="PANTHER" id="PTHR12390:SF0">
    <property type="entry name" value="UROPORPHYRINOGEN-III SYNTHASE"/>
    <property type="match status" value="1"/>
</dbReference>
<comment type="caution">
    <text evidence="2">The sequence shown here is derived from an EMBL/GenBank/DDBJ whole genome shotgun (WGS) entry which is preliminary data.</text>
</comment>
<dbReference type="GO" id="GO:0006780">
    <property type="term" value="P:uroporphyrinogen III biosynthetic process"/>
    <property type="evidence" value="ECO:0007669"/>
    <property type="project" value="InterPro"/>
</dbReference>
<sequence>MVHGLLLRAPQGHPDRYESALASVDVIPLSIPVLETVLVNQTELRCIVENGPQKSDVDGVIITSARACEAWGAAVRSLGGSHPNVGKQAYLKPCWFTSFRPTHNIGWHDVPFYVVGTGTAESLSTIATHNRESPHIPHDIRGGVESGTGERLAQFIVQDASRVPTDRQGGGHRYLFLTGDKNRETLPLILSAGGISLDSLMVYETRGSSTFSANLSTSLSSVQQDKALEEWWIVYFAPSVADFVTPVLRNHFDLEMRDEHCRDESLPVNPISRPRARVACIGPTTSAFLRDTLNIRVDVVSPKPTPEALATAIKAFTEGH</sequence>
<dbReference type="InterPro" id="IPR003754">
    <property type="entry name" value="4pyrrol_synth_uPrphyn_synth"/>
</dbReference>
<proteinExistence type="predicted"/>
<dbReference type="InterPro" id="IPR039793">
    <property type="entry name" value="UROS/Hem4"/>
</dbReference>
<dbReference type="EMBL" id="JANAWD010000328">
    <property type="protein sequence ID" value="KAJ3481313.1"/>
    <property type="molecule type" value="Genomic_DNA"/>
</dbReference>
<dbReference type="CDD" id="cd06578">
    <property type="entry name" value="HemD"/>
    <property type="match status" value="1"/>
</dbReference>
<accession>A0AAD5V391</accession>
<reference evidence="2" key="1">
    <citation type="submission" date="2022-07" db="EMBL/GenBank/DDBJ databases">
        <title>Genome Sequence of Physisporinus lineatus.</title>
        <authorList>
            <person name="Buettner E."/>
        </authorList>
    </citation>
    <scope>NUCLEOTIDE SEQUENCE</scope>
    <source>
        <strain evidence="2">VT162</strain>
    </source>
</reference>
<evidence type="ECO:0000313" key="3">
    <source>
        <dbReference type="Proteomes" id="UP001212997"/>
    </source>
</evidence>
<keyword evidence="3" id="KW-1185">Reference proteome</keyword>
<gene>
    <name evidence="2" type="ORF">NLI96_g7745</name>
</gene>
<dbReference type="Pfam" id="PF02602">
    <property type="entry name" value="HEM4"/>
    <property type="match status" value="1"/>
</dbReference>
<dbReference type="SUPFAM" id="SSF69618">
    <property type="entry name" value="HemD-like"/>
    <property type="match status" value="1"/>
</dbReference>
<feature type="domain" description="Tetrapyrrole biosynthesis uroporphyrinogen III synthase" evidence="1">
    <location>
        <begin position="16"/>
        <end position="310"/>
    </location>
</feature>
<dbReference type="InterPro" id="IPR036108">
    <property type="entry name" value="4pyrrol_syn_uPrphyn_synt_sf"/>
</dbReference>
<dbReference type="GO" id="GO:0004852">
    <property type="term" value="F:uroporphyrinogen-III synthase activity"/>
    <property type="evidence" value="ECO:0007669"/>
    <property type="project" value="InterPro"/>
</dbReference>
<evidence type="ECO:0000313" key="2">
    <source>
        <dbReference type="EMBL" id="KAJ3481313.1"/>
    </source>
</evidence>
<organism evidence="2 3">
    <name type="scientific">Meripilus lineatus</name>
    <dbReference type="NCBI Taxonomy" id="2056292"/>
    <lineage>
        <taxon>Eukaryota</taxon>
        <taxon>Fungi</taxon>
        <taxon>Dikarya</taxon>
        <taxon>Basidiomycota</taxon>
        <taxon>Agaricomycotina</taxon>
        <taxon>Agaricomycetes</taxon>
        <taxon>Polyporales</taxon>
        <taxon>Meripilaceae</taxon>
        <taxon>Meripilus</taxon>
    </lineage>
</organism>
<dbReference type="GO" id="GO:0005829">
    <property type="term" value="C:cytosol"/>
    <property type="evidence" value="ECO:0007669"/>
    <property type="project" value="TreeGrafter"/>
</dbReference>
<dbReference type="Proteomes" id="UP001212997">
    <property type="component" value="Unassembled WGS sequence"/>
</dbReference>
<evidence type="ECO:0000259" key="1">
    <source>
        <dbReference type="Pfam" id="PF02602"/>
    </source>
</evidence>
<protein>
    <recommendedName>
        <fullName evidence="1">Tetrapyrrole biosynthesis uroporphyrinogen III synthase domain-containing protein</fullName>
    </recommendedName>
</protein>
<dbReference type="AlphaFoldDB" id="A0AAD5V391"/>
<name>A0AAD5V391_9APHY</name>
<dbReference type="Gene3D" id="3.40.50.10090">
    <property type="match status" value="2"/>
</dbReference>